<reference evidence="2" key="1">
    <citation type="journal article" date="2023" name="Insect Mol. Biol.">
        <title>Genome sequencing provides insights into the evolution of gene families encoding plant cell wall-degrading enzymes in longhorned beetles.</title>
        <authorList>
            <person name="Shin N.R."/>
            <person name="Okamura Y."/>
            <person name="Kirsch R."/>
            <person name="Pauchet Y."/>
        </authorList>
    </citation>
    <scope>NUCLEOTIDE SEQUENCE</scope>
    <source>
        <strain evidence="2">AMC_N1</strain>
    </source>
</reference>
<comment type="caution">
    <text evidence="2">The sequence shown here is derived from an EMBL/GenBank/DDBJ whole genome shotgun (WGS) entry which is preliminary data.</text>
</comment>
<accession>A0AAV8XRA1</accession>
<gene>
    <name evidence="2" type="ORF">NQ318_004274</name>
</gene>
<evidence type="ECO:0000259" key="1">
    <source>
        <dbReference type="Pfam" id="PF16979"/>
    </source>
</evidence>
<dbReference type="InterPro" id="IPR011993">
    <property type="entry name" value="PH-like_dom_sf"/>
</dbReference>
<proteinExistence type="predicted"/>
<protein>
    <recommendedName>
        <fullName evidence="1">SIN1-type PH domain-containing protein</fullName>
    </recommendedName>
</protein>
<keyword evidence="3" id="KW-1185">Reference proteome</keyword>
<evidence type="ECO:0000313" key="3">
    <source>
        <dbReference type="Proteomes" id="UP001162162"/>
    </source>
</evidence>
<dbReference type="InterPro" id="IPR031313">
    <property type="entry name" value="Sin1_PH_dom"/>
</dbReference>
<dbReference type="AlphaFoldDB" id="A0AAV8XRA1"/>
<evidence type="ECO:0000313" key="2">
    <source>
        <dbReference type="EMBL" id="KAJ8941154.1"/>
    </source>
</evidence>
<dbReference type="Pfam" id="PF16979">
    <property type="entry name" value="SIN1_PH"/>
    <property type="match status" value="1"/>
</dbReference>
<dbReference type="Proteomes" id="UP001162162">
    <property type="component" value="Unassembled WGS sequence"/>
</dbReference>
<dbReference type="Gene3D" id="2.30.29.30">
    <property type="entry name" value="Pleckstrin-homology domain (PH domain)/Phosphotyrosine-binding domain (PTB)"/>
    <property type="match status" value="1"/>
</dbReference>
<sequence length="119" mass="13474">MPFKQRAVSYPMDMIAWCDVTDIRSSRSIFRLMYNTNFGGSLNSQADPGFSGNASSFPPSMSTSTSFKHYDFECDNLTAHNIVQKVRLILELKSSATRKEYIATKEKKHYKKKSTSSGK</sequence>
<feature type="domain" description="SIN1-type PH" evidence="1">
    <location>
        <begin position="4"/>
        <end position="91"/>
    </location>
</feature>
<name>A0AAV8XRA1_9CUCU</name>
<dbReference type="EMBL" id="JAPWTK010000386">
    <property type="protein sequence ID" value="KAJ8941154.1"/>
    <property type="molecule type" value="Genomic_DNA"/>
</dbReference>
<organism evidence="2 3">
    <name type="scientific">Aromia moschata</name>
    <dbReference type="NCBI Taxonomy" id="1265417"/>
    <lineage>
        <taxon>Eukaryota</taxon>
        <taxon>Metazoa</taxon>
        <taxon>Ecdysozoa</taxon>
        <taxon>Arthropoda</taxon>
        <taxon>Hexapoda</taxon>
        <taxon>Insecta</taxon>
        <taxon>Pterygota</taxon>
        <taxon>Neoptera</taxon>
        <taxon>Endopterygota</taxon>
        <taxon>Coleoptera</taxon>
        <taxon>Polyphaga</taxon>
        <taxon>Cucujiformia</taxon>
        <taxon>Chrysomeloidea</taxon>
        <taxon>Cerambycidae</taxon>
        <taxon>Cerambycinae</taxon>
        <taxon>Callichromatini</taxon>
        <taxon>Aromia</taxon>
    </lineage>
</organism>